<evidence type="ECO:0000313" key="1">
    <source>
        <dbReference type="EMBL" id="QDE38677.1"/>
    </source>
</evidence>
<keyword evidence="2" id="KW-1185">Reference proteome</keyword>
<sequence>MKSIYLKLADPTLPGESSDREHSQWIELFSWVQEIAQPTSRVASTSGGHTIGRAEHEDMLVMKHMDTSSPLLYQAVAGGTTFKSAQIDFYRDAGDGKRVKYLEIQLKNVLVSRVRALTSENMLPVEEVSLRYSAIQWKYQKQNIDGSQGGAVLGAWNLATNTRTFQ</sequence>
<dbReference type="PANTHER" id="PTHR36152">
    <property type="entry name" value="CYTOPLASMIC PROTEIN-RELATED"/>
    <property type="match status" value="1"/>
</dbReference>
<name>A0A4Y5Z0U1_9GAMM</name>
<gene>
    <name evidence="1" type="primary">hcp</name>
    <name evidence="1" type="ORF">FIV34_05395</name>
</gene>
<reference evidence="1 2" key="1">
    <citation type="submission" date="2019-06" db="EMBL/GenBank/DDBJ databases">
        <title>A complete genome sequence for Luteibacter pinisoli MAH-14.</title>
        <authorList>
            <person name="Baltrus D.A."/>
        </authorList>
    </citation>
    <scope>NUCLEOTIDE SEQUENCE [LARGE SCALE GENOMIC DNA]</scope>
    <source>
        <strain evidence="1 2">MAH-14</strain>
    </source>
</reference>
<dbReference type="RefSeq" id="WP_139980412.1">
    <property type="nucleotide sequence ID" value="NZ_CP041046.1"/>
</dbReference>
<evidence type="ECO:0000313" key="2">
    <source>
        <dbReference type="Proteomes" id="UP000316093"/>
    </source>
</evidence>
<dbReference type="PANTHER" id="PTHR36152:SF5">
    <property type="entry name" value="PROTEIN HCP1"/>
    <property type="match status" value="1"/>
</dbReference>
<dbReference type="InterPro" id="IPR008514">
    <property type="entry name" value="T6SS_Hcp"/>
</dbReference>
<dbReference type="InterPro" id="IPR053165">
    <property type="entry name" value="HSI-I_assembly_Hcp1"/>
</dbReference>
<organism evidence="1 2">
    <name type="scientific">Luteibacter pinisoli</name>
    <dbReference type="NCBI Taxonomy" id="2589080"/>
    <lineage>
        <taxon>Bacteria</taxon>
        <taxon>Pseudomonadati</taxon>
        <taxon>Pseudomonadota</taxon>
        <taxon>Gammaproteobacteria</taxon>
        <taxon>Lysobacterales</taxon>
        <taxon>Rhodanobacteraceae</taxon>
        <taxon>Luteibacter</taxon>
    </lineage>
</organism>
<dbReference type="KEGG" id="lpy:FIV34_05395"/>
<dbReference type="Pfam" id="PF05638">
    <property type="entry name" value="T6SS_HCP"/>
    <property type="match status" value="1"/>
</dbReference>
<accession>A0A4Y5Z0U1</accession>
<dbReference type="Gene3D" id="2.30.110.20">
    <property type="entry name" value="Hcp1-like"/>
    <property type="match status" value="1"/>
</dbReference>
<proteinExistence type="predicted"/>
<dbReference type="OrthoDB" id="4865570at2"/>
<dbReference type="NCBIfam" id="TIGR03344">
    <property type="entry name" value="VI_effect_Hcp1"/>
    <property type="match status" value="1"/>
</dbReference>
<dbReference type="SUPFAM" id="SSF141452">
    <property type="entry name" value="Hcp1-like"/>
    <property type="match status" value="1"/>
</dbReference>
<dbReference type="EMBL" id="CP041046">
    <property type="protein sequence ID" value="QDE38677.1"/>
    <property type="molecule type" value="Genomic_DNA"/>
</dbReference>
<protein>
    <submittedName>
        <fullName evidence="1">Type VI secretion system tube protein Hcp</fullName>
    </submittedName>
</protein>
<dbReference type="Proteomes" id="UP000316093">
    <property type="component" value="Chromosome"/>
</dbReference>
<dbReference type="InterPro" id="IPR036624">
    <property type="entry name" value="Hcp1-lik_sf"/>
</dbReference>
<dbReference type="AlphaFoldDB" id="A0A4Y5Z0U1"/>